<name>A0A5B9EAU8_9BACT</name>
<dbReference type="InterPro" id="IPR036942">
    <property type="entry name" value="Beta-barrel_TonB_sf"/>
</dbReference>
<keyword evidence="2" id="KW-0472">Membrane</keyword>
<protein>
    <submittedName>
        <fullName evidence="5">TonB-dependent receptor</fullName>
    </submittedName>
</protein>
<dbReference type="Gene3D" id="2.40.170.20">
    <property type="entry name" value="TonB-dependent receptor, beta-barrel domain"/>
    <property type="match status" value="1"/>
</dbReference>
<evidence type="ECO:0000256" key="3">
    <source>
        <dbReference type="ARBA" id="ARBA00023237"/>
    </source>
</evidence>
<evidence type="ECO:0000256" key="1">
    <source>
        <dbReference type="ARBA" id="ARBA00004442"/>
    </source>
</evidence>
<reference evidence="5 6" key="1">
    <citation type="submission" date="2019-08" db="EMBL/GenBank/DDBJ databases">
        <title>Complete genome sequence of Terriglobus albidus strain ORNL.</title>
        <authorList>
            <person name="Podar M."/>
        </authorList>
    </citation>
    <scope>NUCLEOTIDE SEQUENCE [LARGE SCALE GENOMIC DNA]</scope>
    <source>
        <strain evidence="5 6">ORNL</strain>
    </source>
</reference>
<dbReference type="InterPro" id="IPR008969">
    <property type="entry name" value="CarboxyPept-like_regulatory"/>
</dbReference>
<dbReference type="Pfam" id="PF13620">
    <property type="entry name" value="CarboxypepD_reg"/>
    <property type="match status" value="1"/>
</dbReference>
<sequence length="1135" mass="121806">MLFKNFLTSRGIRSYFCGHRFESFQKIIEICATHAETLKGSGIGGYTVKKTKGRLCLQLRLIGWLLSVTLAGGYGVKAASAQTINAQILGKVLDASGAEIPSATITVKNTGTGLERTATSSGEGDYAISSLPVGSYTLTAVAAGFKTYTQSGIVLEGGQQARLDLALQIGSATETIEVFGQAAQVDTSSATLRSEVDNTQIKELPLNTRSTLQLLTLVPGVGNASSAGAAGNSLPAVVTNQRSGPLLTVNGSRVNGSEVSLDGAILVTALYNRPANLPNPDSIGEFSLITSNAGAEYGHASGGAFVAISKSGTNAFHGSVWEFFRNDALNARNWFAPAPAPKPILKQNQFGFAVGGPIWKEKAFFFTTYEGLRIHQVILQNLATLTPAERAGDFRAISKQLIDPSTGQPYPNNQIPQAQWDPLSVGFMNTYIPIANAATGLFSGQFANPVTGNQFTVRGDYKFTKKDLAYFRFFRVNNTTPTFTGNNASYTSFSSPNQGFTVRDTHTFTSNLVGDFGYSDTNLNTTGAQQGKVLTVAQMGGKYATDGFNVSPIVTISGVGSFSSGYSDYENSALKQIDAKLSWIHGKSAWSFGFLGLHEAELLNWPFTFTSGNPTFSGAITGNALADYLIGRPIAFGQNVPFTGSETTMGYSFYAQNDLRVSSRLTLNLGLRYDLMLPWKEDGLNSVTVTFDPNYKSKRIPSAIPGLAFAGDPGYPDGLIFTDKTNLAPRVGFSYDVFGNGKTALRGGYGIFYNAPGAITLANAIEAPPFQPQLSFVPHTFSDPYTGTGIANPFPYTFDPSNPLFPAGSQYYAPDPHLKNAYMQQFNLNVQHEFPKEFVVQAGYVGGAGRRLWYGHQANAAPYSAGGNASNAQSRRPFLPQYYAGITGINSIGYSNYNALQITTRKRLSAGYTMQLAYTFSKSLDAGSVADVDGSTVQDPYNILTPEYARSDFNQAHLLRLNGVWNLPRLDKMATLKYIIGGWGLSGILNYSSGTPFSVTTGAPAAWLGPGRSVGNLRLNLAHNPCAGCGSRQSWARTGYFDTTAYVTPPTGTFGNSGRNSLTGPSYFDTDISGVKNFPFLKREGSNIQFRADFFNVFNNVQFNNPTTASSSAVFGKVTSAGNARQIQLALRLSF</sequence>
<dbReference type="InterPro" id="IPR057601">
    <property type="entry name" value="Oar-like_b-barrel"/>
</dbReference>
<dbReference type="OrthoDB" id="97893at2"/>
<dbReference type="Pfam" id="PF25183">
    <property type="entry name" value="OMP_b-brl_4"/>
    <property type="match status" value="1"/>
</dbReference>
<evidence type="ECO:0000313" key="5">
    <source>
        <dbReference type="EMBL" id="QEE28804.1"/>
    </source>
</evidence>
<evidence type="ECO:0000313" key="6">
    <source>
        <dbReference type="Proteomes" id="UP000321820"/>
    </source>
</evidence>
<keyword evidence="6" id="KW-1185">Reference proteome</keyword>
<dbReference type="Gene3D" id="2.60.40.1120">
    <property type="entry name" value="Carboxypeptidase-like, regulatory domain"/>
    <property type="match status" value="1"/>
</dbReference>
<dbReference type="AlphaFoldDB" id="A0A5B9EAU8"/>
<gene>
    <name evidence="5" type="ORF">FTW19_12810</name>
</gene>
<organism evidence="5 6">
    <name type="scientific">Terriglobus albidus</name>
    <dbReference type="NCBI Taxonomy" id="1592106"/>
    <lineage>
        <taxon>Bacteria</taxon>
        <taxon>Pseudomonadati</taxon>
        <taxon>Acidobacteriota</taxon>
        <taxon>Terriglobia</taxon>
        <taxon>Terriglobales</taxon>
        <taxon>Acidobacteriaceae</taxon>
        <taxon>Terriglobus</taxon>
    </lineage>
</organism>
<dbReference type="GO" id="GO:0009279">
    <property type="term" value="C:cell outer membrane"/>
    <property type="evidence" value="ECO:0007669"/>
    <property type="project" value="UniProtKB-SubCell"/>
</dbReference>
<proteinExistence type="predicted"/>
<dbReference type="SUPFAM" id="SSF49464">
    <property type="entry name" value="Carboxypeptidase regulatory domain-like"/>
    <property type="match status" value="1"/>
</dbReference>
<accession>A0A5B9EAU8</accession>
<evidence type="ECO:0000259" key="4">
    <source>
        <dbReference type="Pfam" id="PF25183"/>
    </source>
</evidence>
<keyword evidence="5" id="KW-0675">Receptor</keyword>
<evidence type="ECO:0000256" key="2">
    <source>
        <dbReference type="ARBA" id="ARBA00023136"/>
    </source>
</evidence>
<feature type="domain" description="TonB-dependent transporter Oar-like beta-barrel" evidence="4">
    <location>
        <begin position="308"/>
        <end position="1128"/>
    </location>
</feature>
<dbReference type="SUPFAM" id="SSF56935">
    <property type="entry name" value="Porins"/>
    <property type="match status" value="1"/>
</dbReference>
<dbReference type="EMBL" id="CP042806">
    <property type="protein sequence ID" value="QEE28804.1"/>
    <property type="molecule type" value="Genomic_DNA"/>
</dbReference>
<comment type="subcellular location">
    <subcellularLocation>
        <location evidence="1">Cell outer membrane</location>
    </subcellularLocation>
</comment>
<dbReference type="Proteomes" id="UP000321820">
    <property type="component" value="Chromosome"/>
</dbReference>
<dbReference type="KEGG" id="talb:FTW19_12810"/>
<keyword evidence="3" id="KW-0998">Cell outer membrane</keyword>